<feature type="binding site" evidence="7">
    <location>
        <position position="169"/>
    </location>
    <ligand>
        <name>2-oxoglutarate</name>
        <dbReference type="ChEBI" id="CHEBI:16810"/>
    </ligand>
</feature>
<dbReference type="SMART" id="SM00702">
    <property type="entry name" value="P4Hc"/>
    <property type="match status" value="1"/>
</dbReference>
<evidence type="ECO:0000259" key="9">
    <source>
        <dbReference type="PROSITE" id="PS51471"/>
    </source>
</evidence>
<dbReference type="PANTHER" id="PTHR41536:SF1">
    <property type="entry name" value="PKHD-TYPE HYDROXYLASE YBIX"/>
    <property type="match status" value="1"/>
</dbReference>
<comment type="cofactor">
    <cofactor evidence="7">
        <name>Fe(2+)</name>
        <dbReference type="ChEBI" id="CHEBI:29033"/>
    </cofactor>
    <text evidence="7">Binds 1 Fe(2+) ion per subunit.</text>
</comment>
<keyword evidence="3 7" id="KW-0847">Vitamin C</keyword>
<protein>
    <submittedName>
        <fullName evidence="10">Fe2+-dependent dioxygenase</fullName>
    </submittedName>
</protein>
<keyword evidence="11" id="KW-1185">Reference proteome</keyword>
<dbReference type="InterPro" id="IPR023550">
    <property type="entry name" value="PKHD_hydroxylase"/>
</dbReference>
<feature type="binding site" evidence="7">
    <location>
        <position position="98"/>
    </location>
    <ligand>
        <name>Fe cation</name>
        <dbReference type="ChEBI" id="CHEBI:24875"/>
    </ligand>
</feature>
<feature type="domain" description="Fe2OG dioxygenase" evidence="9">
    <location>
        <begin position="78"/>
        <end position="178"/>
    </location>
</feature>
<evidence type="ECO:0000256" key="5">
    <source>
        <dbReference type="ARBA" id="ARBA00023002"/>
    </source>
</evidence>
<keyword evidence="6 7" id="KW-0408">Iron</keyword>
<evidence type="ECO:0000256" key="8">
    <source>
        <dbReference type="SAM" id="MobiDB-lite"/>
    </source>
</evidence>
<evidence type="ECO:0000313" key="11">
    <source>
        <dbReference type="Proteomes" id="UP000759298"/>
    </source>
</evidence>
<evidence type="ECO:0000256" key="4">
    <source>
        <dbReference type="ARBA" id="ARBA00022964"/>
    </source>
</evidence>
<dbReference type="PROSITE" id="PS51471">
    <property type="entry name" value="FE2OG_OXY"/>
    <property type="match status" value="1"/>
</dbReference>
<dbReference type="NCBIfam" id="NF003975">
    <property type="entry name" value="PRK05467.1-4"/>
    <property type="match status" value="1"/>
</dbReference>
<dbReference type="InterPro" id="IPR006620">
    <property type="entry name" value="Pro_4_hyd_alph"/>
</dbReference>
<keyword evidence="4 7" id="KW-0223">Dioxygenase</keyword>
<dbReference type="Pfam" id="PF18331">
    <property type="entry name" value="PKHD_C"/>
    <property type="match status" value="1"/>
</dbReference>
<dbReference type="NCBIfam" id="NF003974">
    <property type="entry name" value="PRK05467.1-3"/>
    <property type="match status" value="1"/>
</dbReference>
<dbReference type="InterPro" id="IPR044862">
    <property type="entry name" value="Pro_4_hyd_alph_FE2OG_OXY"/>
</dbReference>
<evidence type="ECO:0000313" key="10">
    <source>
        <dbReference type="EMBL" id="MBY8338353.1"/>
    </source>
</evidence>
<dbReference type="Pfam" id="PF13640">
    <property type="entry name" value="2OG-FeII_Oxy_3"/>
    <property type="match status" value="1"/>
</dbReference>
<organism evidence="10 11">
    <name type="scientific">Alteriqipengyuania abyssalis</name>
    <dbReference type="NCBI Taxonomy" id="2860200"/>
    <lineage>
        <taxon>Bacteria</taxon>
        <taxon>Pseudomonadati</taxon>
        <taxon>Pseudomonadota</taxon>
        <taxon>Alphaproteobacteria</taxon>
        <taxon>Sphingomonadales</taxon>
        <taxon>Erythrobacteraceae</taxon>
        <taxon>Alteriqipengyuania</taxon>
    </lineage>
</organism>
<comment type="caution">
    <text evidence="10">The sequence shown here is derived from an EMBL/GenBank/DDBJ whole genome shotgun (WGS) entry which is preliminary data.</text>
</comment>
<evidence type="ECO:0000256" key="6">
    <source>
        <dbReference type="ARBA" id="ARBA00023004"/>
    </source>
</evidence>
<evidence type="ECO:0000256" key="2">
    <source>
        <dbReference type="ARBA" id="ARBA00022723"/>
    </source>
</evidence>
<evidence type="ECO:0000256" key="7">
    <source>
        <dbReference type="HAMAP-Rule" id="MF_00657"/>
    </source>
</evidence>
<keyword evidence="2 7" id="KW-0479">Metal-binding</keyword>
<feature type="binding site" evidence="7">
    <location>
        <position position="96"/>
    </location>
    <ligand>
        <name>Fe cation</name>
        <dbReference type="ChEBI" id="CHEBI:24875"/>
    </ligand>
</feature>
<dbReference type="HAMAP" id="MF_00657">
    <property type="entry name" value="Hydroxyl_YbiX"/>
    <property type="match status" value="1"/>
</dbReference>
<dbReference type="Proteomes" id="UP000759298">
    <property type="component" value="Unassembled WGS sequence"/>
</dbReference>
<dbReference type="Gene3D" id="4.10.860.20">
    <property type="entry name" value="Rabenosyn, Rab binding domain"/>
    <property type="match status" value="1"/>
</dbReference>
<accession>A0ABS7PH04</accession>
<sequence>MMLHIPDVLTSEEAADLRARLLAAPWVDGNATSGAGAAQAKRNRQLPEDGEAARAAQQVVSSALMESATFLSAALPHTIFPPLFNRYGPGETFGLHVDNAVRYHAATGARIRTDLSATLFLTPPEEYDGGELIVEDNSGTQSHKYPAGSLLLYPSTTLHRVAEVTRGERVSCFLWLQSLVADNAAREMLFDLDTSVQALSADRGATDAQVLKLTQLYHNLVRRWAQS</sequence>
<feature type="region of interest" description="Disordered" evidence="8">
    <location>
        <begin position="32"/>
        <end position="51"/>
    </location>
</feature>
<feature type="binding site" evidence="7">
    <location>
        <position position="159"/>
    </location>
    <ligand>
        <name>Fe cation</name>
        <dbReference type="ChEBI" id="CHEBI:24875"/>
    </ligand>
</feature>
<dbReference type="RefSeq" id="WP_222825864.1">
    <property type="nucleotide sequence ID" value="NZ_JAHWXP010000005.1"/>
</dbReference>
<dbReference type="PANTHER" id="PTHR41536">
    <property type="entry name" value="PKHD-TYPE HYDROXYLASE YBIX"/>
    <property type="match status" value="1"/>
</dbReference>
<dbReference type="Gene3D" id="2.60.120.620">
    <property type="entry name" value="q2cbj1_9rhob like domain"/>
    <property type="match status" value="1"/>
</dbReference>
<dbReference type="InterPro" id="IPR005123">
    <property type="entry name" value="Oxoglu/Fe-dep_dioxygenase_dom"/>
</dbReference>
<reference evidence="10 11" key="1">
    <citation type="submission" date="2021-07" db="EMBL/GenBank/DDBJ databases">
        <title>Alteriqipengyuania abyssalis NZ-12B nov, sp.nov isolated from deep sea sponge in pacific ocean.</title>
        <authorList>
            <person name="Tareen S."/>
            <person name="Wink J."/>
        </authorList>
    </citation>
    <scope>NUCLEOTIDE SEQUENCE [LARGE SCALE GENOMIC DNA]</scope>
    <source>
        <strain evidence="10 11">NZ-12B</strain>
    </source>
</reference>
<dbReference type="InterPro" id="IPR041097">
    <property type="entry name" value="PKHD_C"/>
</dbReference>
<keyword evidence="5 7" id="KW-0560">Oxidoreductase</keyword>
<comment type="cofactor">
    <cofactor evidence="1 7">
        <name>L-ascorbate</name>
        <dbReference type="ChEBI" id="CHEBI:38290"/>
    </cofactor>
</comment>
<proteinExistence type="inferred from homology"/>
<name>A0ABS7PH04_9SPHN</name>
<evidence type="ECO:0000256" key="3">
    <source>
        <dbReference type="ARBA" id="ARBA00022896"/>
    </source>
</evidence>
<dbReference type="EMBL" id="JAHWXP010000005">
    <property type="protein sequence ID" value="MBY8338353.1"/>
    <property type="molecule type" value="Genomic_DNA"/>
</dbReference>
<gene>
    <name evidence="10" type="ORF">KYN89_14990</name>
</gene>
<dbReference type="GO" id="GO:0051213">
    <property type="term" value="F:dioxygenase activity"/>
    <property type="evidence" value="ECO:0007669"/>
    <property type="project" value="UniProtKB-KW"/>
</dbReference>
<evidence type="ECO:0000256" key="1">
    <source>
        <dbReference type="ARBA" id="ARBA00001961"/>
    </source>
</evidence>